<keyword evidence="8" id="KW-1185">Reference proteome</keyword>
<dbReference type="SUPFAM" id="SSF52788">
    <property type="entry name" value="Phosphotyrosine protein phosphatases I"/>
    <property type="match status" value="1"/>
</dbReference>
<dbReference type="EC" id="3.1.3.48" evidence="2"/>
<accession>A0A1T4SNY0</accession>
<name>A0A1T4SNY0_9HYPH</name>
<dbReference type="STRING" id="1365950.SAMN05428963_11247"/>
<feature type="active site" evidence="5">
    <location>
        <position position="17"/>
    </location>
</feature>
<evidence type="ECO:0000313" key="8">
    <source>
        <dbReference type="Proteomes" id="UP000190135"/>
    </source>
</evidence>
<gene>
    <name evidence="7" type="ORF">SAMN05428963_11247</name>
</gene>
<evidence type="ECO:0000259" key="6">
    <source>
        <dbReference type="SMART" id="SM00226"/>
    </source>
</evidence>
<dbReference type="PRINTS" id="PR00719">
    <property type="entry name" value="LMWPTPASE"/>
</dbReference>
<evidence type="ECO:0000256" key="5">
    <source>
        <dbReference type="PIRSR" id="PIRSR617867-1"/>
    </source>
</evidence>
<dbReference type="PANTHER" id="PTHR11717:SF7">
    <property type="entry name" value="LOW MOLECULAR WEIGHT PHOSPHOTYROSINE PROTEIN PHOSPHATASE"/>
    <property type="match status" value="1"/>
</dbReference>
<evidence type="ECO:0000256" key="4">
    <source>
        <dbReference type="ARBA" id="ARBA00022912"/>
    </source>
</evidence>
<sequence length="157" mass="16928">MSKPPSVLFVCLGNICRSPLAEAAFRQEAARVGVEVEAESAGTGRWHIGEAPDRRAQAVAKRHGIDISAYRGRLVSREDFHRFTHIVALDPDNLRVLHALSPADATAEVSLLLDHVPGREGEAVSDPYYGDLSQFEETWADVALGSAALLRKLAGGS</sequence>
<dbReference type="AlphaFoldDB" id="A0A1T4SNY0"/>
<dbReference type="CDD" id="cd16343">
    <property type="entry name" value="LMWPTP"/>
    <property type="match status" value="1"/>
</dbReference>
<dbReference type="InterPro" id="IPR050438">
    <property type="entry name" value="LMW_PTPase"/>
</dbReference>
<dbReference type="InterPro" id="IPR036196">
    <property type="entry name" value="Ptyr_pPase_sf"/>
</dbReference>
<feature type="active site" description="Nucleophile" evidence="5">
    <location>
        <position position="11"/>
    </location>
</feature>
<keyword evidence="4" id="KW-0904">Protein phosphatase</keyword>
<dbReference type="SMART" id="SM00226">
    <property type="entry name" value="LMWPc"/>
    <property type="match status" value="1"/>
</dbReference>
<organism evidence="7 8">
    <name type="scientific">Consotaella salsifontis</name>
    <dbReference type="NCBI Taxonomy" id="1365950"/>
    <lineage>
        <taxon>Bacteria</taxon>
        <taxon>Pseudomonadati</taxon>
        <taxon>Pseudomonadota</taxon>
        <taxon>Alphaproteobacteria</taxon>
        <taxon>Hyphomicrobiales</taxon>
        <taxon>Aurantimonadaceae</taxon>
        <taxon>Consotaella</taxon>
    </lineage>
</organism>
<dbReference type="Gene3D" id="3.40.50.2300">
    <property type="match status" value="1"/>
</dbReference>
<keyword evidence="3" id="KW-0378">Hydrolase</keyword>
<evidence type="ECO:0000313" key="7">
    <source>
        <dbReference type="EMBL" id="SKA29608.1"/>
    </source>
</evidence>
<evidence type="ECO:0000256" key="1">
    <source>
        <dbReference type="ARBA" id="ARBA00011063"/>
    </source>
</evidence>
<dbReference type="EMBL" id="FUXL01000012">
    <property type="protein sequence ID" value="SKA29608.1"/>
    <property type="molecule type" value="Genomic_DNA"/>
</dbReference>
<evidence type="ECO:0000256" key="2">
    <source>
        <dbReference type="ARBA" id="ARBA00013064"/>
    </source>
</evidence>
<dbReference type="InterPro" id="IPR017867">
    <property type="entry name" value="Tyr_phospatase_low_mol_wt"/>
</dbReference>
<reference evidence="8" key="1">
    <citation type="submission" date="2017-02" db="EMBL/GenBank/DDBJ databases">
        <authorList>
            <person name="Varghese N."/>
            <person name="Submissions S."/>
        </authorList>
    </citation>
    <scope>NUCLEOTIDE SEQUENCE [LARGE SCALE GENOMIC DNA]</scope>
    <source>
        <strain evidence="8">USBA 369</strain>
    </source>
</reference>
<feature type="active site" description="Proton donor" evidence="5">
    <location>
        <position position="126"/>
    </location>
</feature>
<dbReference type="Proteomes" id="UP000190135">
    <property type="component" value="Unassembled WGS sequence"/>
</dbReference>
<dbReference type="OrthoDB" id="9784339at2"/>
<dbReference type="Pfam" id="PF01451">
    <property type="entry name" value="LMWPc"/>
    <property type="match status" value="1"/>
</dbReference>
<proteinExistence type="inferred from homology"/>
<protein>
    <recommendedName>
        <fullName evidence="2">protein-tyrosine-phosphatase</fullName>
        <ecNumber evidence="2">3.1.3.48</ecNumber>
    </recommendedName>
</protein>
<comment type="similarity">
    <text evidence="1">Belongs to the low molecular weight phosphotyrosine protein phosphatase family.</text>
</comment>
<dbReference type="PANTHER" id="PTHR11717">
    <property type="entry name" value="LOW MOLECULAR WEIGHT PROTEIN TYROSINE PHOSPHATASE"/>
    <property type="match status" value="1"/>
</dbReference>
<dbReference type="InterPro" id="IPR023485">
    <property type="entry name" value="Ptyr_pPase"/>
</dbReference>
<dbReference type="GO" id="GO:0004725">
    <property type="term" value="F:protein tyrosine phosphatase activity"/>
    <property type="evidence" value="ECO:0007669"/>
    <property type="project" value="UniProtKB-EC"/>
</dbReference>
<evidence type="ECO:0000256" key="3">
    <source>
        <dbReference type="ARBA" id="ARBA00022801"/>
    </source>
</evidence>
<dbReference type="RefSeq" id="WP_078709436.1">
    <property type="nucleotide sequence ID" value="NZ_FUXL01000012.1"/>
</dbReference>
<feature type="domain" description="Phosphotyrosine protein phosphatase I" evidence="6">
    <location>
        <begin position="5"/>
        <end position="152"/>
    </location>
</feature>